<evidence type="ECO:0000313" key="2">
    <source>
        <dbReference type="EMBL" id="QEE17755.1"/>
    </source>
</evidence>
<feature type="domain" description="DUF5615" evidence="1">
    <location>
        <begin position="26"/>
        <end position="86"/>
    </location>
</feature>
<evidence type="ECO:0000259" key="1">
    <source>
        <dbReference type="Pfam" id="PF18480"/>
    </source>
</evidence>
<dbReference type="SUPFAM" id="SSF88723">
    <property type="entry name" value="PIN domain-like"/>
    <property type="match status" value="1"/>
</dbReference>
<accession>A0A5B9DFD2</accession>
<name>A0A5B9DFD2_9ARCH</name>
<reference evidence="2" key="1">
    <citation type="journal article" date="2020" name="Nature">
        <title>Isolation of an archaeon at the prokaryote-eukaryote interface.</title>
        <authorList>
            <person name="Imachi H."/>
            <person name="Nobu M.K."/>
            <person name="Nakahara N."/>
            <person name="Morono Y."/>
            <person name="Ogawara M."/>
            <person name="Takaki Y."/>
            <person name="Takano Y."/>
            <person name="Uematsu K."/>
            <person name="Ikuta T."/>
            <person name="Ito M."/>
            <person name="Matsui Y."/>
            <person name="Miyazaki M."/>
            <person name="Murata K."/>
            <person name="Saito Y."/>
            <person name="Sakai S."/>
            <person name="Song C."/>
            <person name="Tasumi E."/>
            <person name="Yamanaka Y."/>
            <person name="Yamaguchi T."/>
            <person name="Kamagata Y."/>
            <person name="Tamaki H."/>
            <person name="Takai K."/>
        </authorList>
    </citation>
    <scope>NUCLEOTIDE SEQUENCE [LARGE SCALE GENOMIC DNA]</scope>
    <source>
        <strain evidence="2">MK-D1</strain>
    </source>
</reference>
<gene>
    <name evidence="2" type="ORF">DSAG12_03593</name>
</gene>
<proteinExistence type="predicted"/>
<dbReference type="InterPro" id="IPR029060">
    <property type="entry name" value="PIN-like_dom_sf"/>
</dbReference>
<dbReference type="AlphaFoldDB" id="A0A5B9DFD2"/>
<dbReference type="Pfam" id="PF18480">
    <property type="entry name" value="DUF5615"/>
    <property type="match status" value="1"/>
</dbReference>
<sequence>MNINNQSINEDYVLSEIKNINKCRILLLDENCSPNDVNVQRIKKWGYEIIKFPNHLRGRNDSTVINYAKQKKMGLITKDKKCAKIAKWKIQPVFLIRDFILEL</sequence>
<protein>
    <recommendedName>
        <fullName evidence="1">DUF5615 domain-containing protein</fullName>
    </recommendedName>
</protein>
<organism evidence="2">
    <name type="scientific">Promethearchaeum syntrophicum</name>
    <dbReference type="NCBI Taxonomy" id="2594042"/>
    <lineage>
        <taxon>Archaea</taxon>
        <taxon>Promethearchaeati</taxon>
        <taxon>Promethearchaeota</taxon>
        <taxon>Promethearchaeia</taxon>
        <taxon>Promethearchaeales</taxon>
        <taxon>Promethearchaeaceae</taxon>
        <taxon>Promethearchaeum</taxon>
    </lineage>
</organism>
<dbReference type="EMBL" id="CP042905">
    <property type="protein sequence ID" value="QEE17755.1"/>
    <property type="molecule type" value="Genomic_DNA"/>
</dbReference>
<dbReference type="InterPro" id="IPR041049">
    <property type="entry name" value="DUF5615"/>
</dbReference>